<reference evidence="2" key="1">
    <citation type="journal article" date="2013" name="Science">
        <title>Gene transfer from bacteria and archaea facilitated evolution of an extremophilic eukaryote.</title>
        <authorList>
            <person name="Schonknecht G."/>
            <person name="Chen W.H."/>
            <person name="Ternes C.M."/>
            <person name="Barbier G.G."/>
            <person name="Shrestha R.P."/>
            <person name="Stanke M."/>
            <person name="Brautigam A."/>
            <person name="Baker B.J."/>
            <person name="Banfield J.F."/>
            <person name="Garavito R.M."/>
            <person name="Carr K."/>
            <person name="Wilkerson C."/>
            <person name="Rensing S.A."/>
            <person name="Gagneul D."/>
            <person name="Dickenson N.E."/>
            <person name="Oesterhelt C."/>
            <person name="Lercher M.J."/>
            <person name="Weber A.P."/>
        </authorList>
    </citation>
    <scope>NUCLEOTIDE SEQUENCE [LARGE SCALE GENOMIC DNA]</scope>
    <source>
        <strain evidence="2">074W</strain>
    </source>
</reference>
<dbReference type="Proteomes" id="UP000030680">
    <property type="component" value="Unassembled WGS sequence"/>
</dbReference>
<protein>
    <submittedName>
        <fullName evidence="1">Uncharacterized protein</fullName>
    </submittedName>
</protein>
<dbReference type="AlphaFoldDB" id="M2Y0B9"/>
<dbReference type="KEGG" id="gsl:Gasu_33380"/>
<evidence type="ECO:0000313" key="1">
    <source>
        <dbReference type="EMBL" id="EME29333.1"/>
    </source>
</evidence>
<keyword evidence="2" id="KW-1185">Reference proteome</keyword>
<accession>M2Y0B9</accession>
<evidence type="ECO:0000313" key="2">
    <source>
        <dbReference type="Proteomes" id="UP000030680"/>
    </source>
</evidence>
<organism evidence="1 2">
    <name type="scientific">Galdieria sulphuraria</name>
    <name type="common">Red alga</name>
    <dbReference type="NCBI Taxonomy" id="130081"/>
    <lineage>
        <taxon>Eukaryota</taxon>
        <taxon>Rhodophyta</taxon>
        <taxon>Bangiophyceae</taxon>
        <taxon>Galdieriales</taxon>
        <taxon>Galdieriaceae</taxon>
        <taxon>Galdieria</taxon>
    </lineage>
</organism>
<dbReference type="RefSeq" id="XP_005705853.1">
    <property type="nucleotide sequence ID" value="XM_005705796.1"/>
</dbReference>
<dbReference type="Gramene" id="EME29333">
    <property type="protein sequence ID" value="EME29333"/>
    <property type="gene ID" value="Gasu_33380"/>
</dbReference>
<dbReference type="GeneID" id="17088138"/>
<proteinExistence type="predicted"/>
<gene>
    <name evidence="1" type="ORF">Gasu_33380</name>
</gene>
<name>M2Y0B9_GALSU</name>
<sequence>MLVTLREKNDFDKVFCFNIEIPIYIENPEKLLINYLREDYELAGIMLGCGATRMSCPLFHSYQLSPPPP</sequence>
<dbReference type="EMBL" id="KB454510">
    <property type="protein sequence ID" value="EME29333.1"/>
    <property type="molecule type" value="Genomic_DNA"/>
</dbReference>